<keyword evidence="1" id="KW-0805">Transcription regulation</keyword>
<evidence type="ECO:0000313" key="8">
    <source>
        <dbReference type="EMBL" id="KAL3631451.1"/>
    </source>
</evidence>
<dbReference type="PANTHER" id="PTHR45926">
    <property type="entry name" value="OSJNBA0053K19.4 PROTEIN"/>
    <property type="match status" value="1"/>
</dbReference>
<dbReference type="Pfam" id="PF00439">
    <property type="entry name" value="Bromodomain"/>
    <property type="match status" value="1"/>
</dbReference>
<dbReference type="SMART" id="SM00297">
    <property type="entry name" value="BROMO"/>
    <property type="match status" value="1"/>
</dbReference>
<proteinExistence type="predicted"/>
<feature type="compositionally biased region" description="Low complexity" evidence="5">
    <location>
        <begin position="681"/>
        <end position="709"/>
    </location>
</feature>
<dbReference type="InterPro" id="IPR037377">
    <property type="entry name" value="GTE_bromo"/>
</dbReference>
<feature type="compositionally biased region" description="Basic and acidic residues" evidence="5">
    <location>
        <begin position="663"/>
        <end position="678"/>
    </location>
</feature>
<evidence type="ECO:0000256" key="3">
    <source>
        <dbReference type="ARBA" id="ARBA00023163"/>
    </source>
</evidence>
<evidence type="ECO:0000256" key="5">
    <source>
        <dbReference type="SAM" id="MobiDB-lite"/>
    </source>
</evidence>
<name>A0ABD3CRE5_9LAMI</name>
<evidence type="ECO:0008006" key="10">
    <source>
        <dbReference type="Google" id="ProtNLM"/>
    </source>
</evidence>
<evidence type="ECO:0000256" key="4">
    <source>
        <dbReference type="PROSITE-ProRule" id="PRU00035"/>
    </source>
</evidence>
<evidence type="ECO:0000259" key="6">
    <source>
        <dbReference type="PROSITE" id="PS50014"/>
    </source>
</evidence>
<dbReference type="PROSITE" id="PS50014">
    <property type="entry name" value="BROMODOMAIN_2"/>
    <property type="match status" value="1"/>
</dbReference>
<dbReference type="PRINTS" id="PR00503">
    <property type="entry name" value="BROMODOMAIN"/>
</dbReference>
<dbReference type="Gene3D" id="1.20.1270.220">
    <property type="match status" value="1"/>
</dbReference>
<keyword evidence="3" id="KW-0804">Transcription</keyword>
<reference evidence="9" key="1">
    <citation type="journal article" date="2024" name="IScience">
        <title>Strigolactones Initiate the Formation of Haustorium-like Structures in Castilleja.</title>
        <authorList>
            <person name="Buerger M."/>
            <person name="Peterson D."/>
            <person name="Chory J."/>
        </authorList>
    </citation>
    <scope>NUCLEOTIDE SEQUENCE [LARGE SCALE GENOMIC DNA]</scope>
</reference>
<feature type="domain" description="NET" evidence="7">
    <location>
        <begin position="547"/>
        <end position="628"/>
    </location>
</feature>
<evidence type="ECO:0000313" key="9">
    <source>
        <dbReference type="Proteomes" id="UP001632038"/>
    </source>
</evidence>
<dbReference type="PROSITE" id="PS00633">
    <property type="entry name" value="BROMODOMAIN_1"/>
    <property type="match status" value="1"/>
</dbReference>
<dbReference type="EMBL" id="JAVIJP010000032">
    <property type="protein sequence ID" value="KAL3631451.1"/>
    <property type="molecule type" value="Genomic_DNA"/>
</dbReference>
<dbReference type="Proteomes" id="UP001632038">
    <property type="component" value="Unassembled WGS sequence"/>
</dbReference>
<organism evidence="8 9">
    <name type="scientific">Castilleja foliolosa</name>
    <dbReference type="NCBI Taxonomy" id="1961234"/>
    <lineage>
        <taxon>Eukaryota</taxon>
        <taxon>Viridiplantae</taxon>
        <taxon>Streptophyta</taxon>
        <taxon>Embryophyta</taxon>
        <taxon>Tracheophyta</taxon>
        <taxon>Spermatophyta</taxon>
        <taxon>Magnoliopsida</taxon>
        <taxon>eudicotyledons</taxon>
        <taxon>Gunneridae</taxon>
        <taxon>Pentapetalae</taxon>
        <taxon>asterids</taxon>
        <taxon>lamiids</taxon>
        <taxon>Lamiales</taxon>
        <taxon>Orobanchaceae</taxon>
        <taxon>Pedicularideae</taxon>
        <taxon>Castillejinae</taxon>
        <taxon>Castilleja</taxon>
    </lineage>
</organism>
<sequence length="717" mass="80495">MDSSNLGDPCNDIITQATHRWTENSIIVYTRRKKKPELPTNNPISTALTPSLNSSAVTAAANYAAAVRDSQEDDCLAQEQEKLPNPPPEGSGNQTTELRNPDGSPCGLVPTSIPVEPNSHEPPNMVENNLPNCREGNDEDDDDDRESGSPQGNDISVDANGLLKPLVISSVDDDKIRFNFCKATPKKDIKDLKETLLCELDQVTELVKQLEAKELRVFPYSNNNNTQIISHSSLSNSTDYISARSNVTDRRLMLRVNSQKKRHVGLSRINSDMGSARNMEPRPYSRQLSVSVMENDNRTNEFFEKEKRTPKANQFYRNSEFLLGKDRLPPESNKRLKTSNGRRQHSGETLFGSGFRFEKNRIQVFKNCGSLLQRLMKHKHSWVFNDPVDAKAMGLIDYHDIIKHPMDLGTIKNRLAQNWYKSPRDFAEDVRLVFRNAMTYNPKGQDVHVMAEQLSEIFEERWAIIESEFNSNWKHQTYHTPNSSRLSRQPHFLSVPPVVAGPITLHVPTAAQQMQYFDRPEPVVTPMAVDPKIHRPHVGRTPVPRKPKARDLDKRDMTYEEKQRLSKNLQGLPSEKLDAIVQIIKKRNTALSQNDDEIEVDIDSVDAETLWELDRFVTNYKKSLSKNKRKAELALQARTVANQNAALTNKVPAVADQIGSGADFEKSSEPPGEGEKRRYNGSKSSSSSSSSSDSGSSSSDSDSDSSSGSDEGHSPKS</sequence>
<feature type="domain" description="Bromo" evidence="6">
    <location>
        <begin position="376"/>
        <end position="448"/>
    </location>
</feature>
<keyword evidence="2 4" id="KW-0103">Bromodomain</keyword>
<evidence type="ECO:0000256" key="2">
    <source>
        <dbReference type="ARBA" id="ARBA00023117"/>
    </source>
</evidence>
<dbReference type="InterPro" id="IPR038336">
    <property type="entry name" value="NET_sf"/>
</dbReference>
<feature type="compositionally biased region" description="Basic residues" evidence="5">
    <location>
        <begin position="335"/>
        <end position="344"/>
    </location>
</feature>
<dbReference type="Gene3D" id="1.20.920.10">
    <property type="entry name" value="Bromodomain-like"/>
    <property type="match status" value="1"/>
</dbReference>
<feature type="region of interest" description="Disordered" evidence="5">
    <location>
        <begin position="326"/>
        <end position="347"/>
    </location>
</feature>
<dbReference type="Pfam" id="PF17035">
    <property type="entry name" value="BET"/>
    <property type="match status" value="1"/>
</dbReference>
<dbReference type="PROSITE" id="PS51525">
    <property type="entry name" value="NET"/>
    <property type="match status" value="1"/>
</dbReference>
<feature type="region of interest" description="Disordered" evidence="5">
    <location>
        <begin position="658"/>
        <end position="717"/>
    </location>
</feature>
<evidence type="ECO:0000259" key="7">
    <source>
        <dbReference type="PROSITE" id="PS51525"/>
    </source>
</evidence>
<gene>
    <name evidence="8" type="ORF">CASFOL_024435</name>
</gene>
<protein>
    <recommendedName>
        <fullName evidence="10">Transcription factor GTE4-like</fullName>
    </recommendedName>
</protein>
<dbReference type="InterPro" id="IPR027353">
    <property type="entry name" value="NET_dom"/>
</dbReference>
<dbReference type="SUPFAM" id="SSF47370">
    <property type="entry name" value="Bromodomain"/>
    <property type="match status" value="1"/>
</dbReference>
<comment type="caution">
    <text evidence="8">The sequence shown here is derived from an EMBL/GenBank/DDBJ whole genome shotgun (WGS) entry which is preliminary data.</text>
</comment>
<dbReference type="InterPro" id="IPR036427">
    <property type="entry name" value="Bromodomain-like_sf"/>
</dbReference>
<accession>A0ABD3CRE5</accession>
<dbReference type="InterPro" id="IPR001487">
    <property type="entry name" value="Bromodomain"/>
</dbReference>
<feature type="region of interest" description="Disordered" evidence="5">
    <location>
        <begin position="70"/>
        <end position="158"/>
    </location>
</feature>
<evidence type="ECO:0000256" key="1">
    <source>
        <dbReference type="ARBA" id="ARBA00023015"/>
    </source>
</evidence>
<dbReference type="CDD" id="cd05506">
    <property type="entry name" value="Bromo_plant1"/>
    <property type="match status" value="1"/>
</dbReference>
<dbReference type="InterPro" id="IPR018359">
    <property type="entry name" value="Bromodomain_CS"/>
</dbReference>
<dbReference type="AlphaFoldDB" id="A0ABD3CRE5"/>
<keyword evidence="9" id="KW-1185">Reference proteome</keyword>